<name>A0A9W7SVS4_9PEZI</name>
<dbReference type="InterPro" id="IPR058525">
    <property type="entry name" value="DUF8212"/>
</dbReference>
<evidence type="ECO:0000313" key="4">
    <source>
        <dbReference type="Proteomes" id="UP001138500"/>
    </source>
</evidence>
<dbReference type="AlphaFoldDB" id="A0A9W7SVS4"/>
<organism evidence="3 4">
    <name type="scientific">Teratosphaeria destructans</name>
    <dbReference type="NCBI Taxonomy" id="418781"/>
    <lineage>
        <taxon>Eukaryota</taxon>
        <taxon>Fungi</taxon>
        <taxon>Dikarya</taxon>
        <taxon>Ascomycota</taxon>
        <taxon>Pezizomycotina</taxon>
        <taxon>Dothideomycetes</taxon>
        <taxon>Dothideomycetidae</taxon>
        <taxon>Mycosphaerellales</taxon>
        <taxon>Teratosphaeriaceae</taxon>
        <taxon>Teratosphaeria</taxon>
    </lineage>
</organism>
<dbReference type="Pfam" id="PF06985">
    <property type="entry name" value="HET"/>
    <property type="match status" value="1"/>
</dbReference>
<reference evidence="3 4" key="1">
    <citation type="journal article" date="2018" name="IMA Fungus">
        <title>IMA Genome-F 10: Nine draft genome sequences of Claviceps purpurea s.lat., including C. arundinis, C. humidiphila, and C. cf. spartinae, pseudomolecules for the pitch canker pathogen Fusarium circinatum, draft genome of Davidsoniella eucalypti, Grosmannia galeiformis, Quambalaria eucalypti, and Teratosphaeria destructans.</title>
        <authorList>
            <person name="Wingfield B.D."/>
            <person name="Liu M."/>
            <person name="Nguyen H.D."/>
            <person name="Lane F.A."/>
            <person name="Morgan S.W."/>
            <person name="De Vos L."/>
            <person name="Wilken P.M."/>
            <person name="Duong T.A."/>
            <person name="Aylward J."/>
            <person name="Coetzee M.P."/>
            <person name="Dadej K."/>
            <person name="De Beer Z.W."/>
            <person name="Findlay W."/>
            <person name="Havenga M."/>
            <person name="Kolarik M."/>
            <person name="Menzies J.G."/>
            <person name="Naidoo K."/>
            <person name="Pochopski O."/>
            <person name="Shoukouhi P."/>
            <person name="Santana Q.C."/>
            <person name="Seifert K.A."/>
            <person name="Soal N."/>
            <person name="Steenkamp E.T."/>
            <person name="Tatham C.T."/>
            <person name="van der Nest M.A."/>
            <person name="Wingfield M.J."/>
        </authorList>
    </citation>
    <scope>NUCLEOTIDE SEQUENCE [LARGE SCALE GENOMIC DNA]</scope>
    <source>
        <strain evidence="3">CMW44962</strain>
    </source>
</reference>
<sequence>MRLLKTGPYIPGQEKLEIIQIWGKDVPSDYAILSHRWSRNPDDEVLLQDVQNGTSHTKPAFQKVMKAIERARIADGYQWLWIDTCCIDKSSSVELSEAINSMYTYYKNAKKCYAYLNDVSTNNDGSEFQNSAWWSRGWTLQELLAPERVEFYTSSWELLGTKSGLSAVISEKTHIEEDYLAGILPVQHASIAKRMSWAAPRQTTREEDLAYCLLGIFEVNMAMLYGEGERQAFMRLQEEIMKTSEDQSIFAWIEADDSASASSTCHGLLADKPKCFAHTGSTISYSELGDYNPSIMTARGLHTTLPLTQKPDGSYIATLSCPVSSRGYNDYLAVYLQRLLGSSNQFARVNCSKLASVTEPGKPQALYVRQNFPNFTTRPIYPSHSFQIHSLQVHTDHPELQTYRIVHAVHSPFGTPEPHQPPQPLLTPQKPWTDVPLIYKMDKTPGALTVALQLRRPHDAESFILMLGAGTDLDTVGVDARSLDAGSLEQMQKVFVPRAPGAWMETALHRVRVDVQARVRAGQKVYLVAVEVDALPRPPTVMAVLGDVADLVVPPVFGTERFATRAGVADKVRRLWSR</sequence>
<dbReference type="InterPro" id="IPR010730">
    <property type="entry name" value="HET"/>
</dbReference>
<dbReference type="PANTHER" id="PTHR10622">
    <property type="entry name" value="HET DOMAIN-CONTAINING PROTEIN"/>
    <property type="match status" value="1"/>
</dbReference>
<accession>A0A9W7SVS4</accession>
<dbReference type="Proteomes" id="UP001138500">
    <property type="component" value="Unassembled WGS sequence"/>
</dbReference>
<comment type="caution">
    <text evidence="3">The sequence shown here is derived from an EMBL/GenBank/DDBJ whole genome shotgun (WGS) entry which is preliminary data.</text>
</comment>
<keyword evidence="4" id="KW-1185">Reference proteome</keyword>
<evidence type="ECO:0000259" key="2">
    <source>
        <dbReference type="Pfam" id="PF26640"/>
    </source>
</evidence>
<evidence type="ECO:0000259" key="1">
    <source>
        <dbReference type="Pfam" id="PF06985"/>
    </source>
</evidence>
<dbReference type="Pfam" id="PF26640">
    <property type="entry name" value="DUF8212"/>
    <property type="match status" value="1"/>
</dbReference>
<proteinExistence type="predicted"/>
<dbReference type="EMBL" id="RIBY02001024">
    <property type="protein sequence ID" value="KAH9833945.1"/>
    <property type="molecule type" value="Genomic_DNA"/>
</dbReference>
<gene>
    <name evidence="3" type="ORF">Tdes44962_MAKER08701</name>
</gene>
<dbReference type="OrthoDB" id="20872at2759"/>
<protein>
    <submittedName>
        <fullName evidence="3">Vegetative incompatibility protein HET-E-1</fullName>
    </submittedName>
</protein>
<feature type="domain" description="Heterokaryon incompatibility" evidence="1">
    <location>
        <begin position="30"/>
        <end position="122"/>
    </location>
</feature>
<dbReference type="PANTHER" id="PTHR10622:SF10">
    <property type="entry name" value="HET DOMAIN-CONTAINING PROTEIN"/>
    <property type="match status" value="1"/>
</dbReference>
<evidence type="ECO:0000313" key="3">
    <source>
        <dbReference type="EMBL" id="KAH9833945.1"/>
    </source>
</evidence>
<feature type="domain" description="DUF8212" evidence="2">
    <location>
        <begin position="231"/>
        <end position="262"/>
    </location>
</feature>
<reference evidence="3 4" key="2">
    <citation type="journal article" date="2021" name="Curr. Genet.">
        <title>Genetic response to nitrogen starvation in the aggressive Eucalyptus foliar pathogen Teratosphaeria destructans.</title>
        <authorList>
            <person name="Havenga M."/>
            <person name="Wingfield B.D."/>
            <person name="Wingfield M.J."/>
            <person name="Dreyer L.L."/>
            <person name="Roets F."/>
            <person name="Aylward J."/>
        </authorList>
    </citation>
    <scope>NUCLEOTIDE SEQUENCE [LARGE SCALE GENOMIC DNA]</scope>
    <source>
        <strain evidence="3">CMW44962</strain>
    </source>
</reference>